<evidence type="ECO:0000256" key="4">
    <source>
        <dbReference type="PIRSR" id="PIRSR001220-2"/>
    </source>
</evidence>
<dbReference type="SMART" id="SM00870">
    <property type="entry name" value="Asparaginase"/>
    <property type="match status" value="1"/>
</dbReference>
<dbReference type="Gene3D" id="3.40.50.1170">
    <property type="entry name" value="L-asparaginase, N-terminal domain"/>
    <property type="match status" value="1"/>
</dbReference>
<dbReference type="RefSeq" id="WP_092063647.1">
    <property type="nucleotide sequence ID" value="NZ_FOJU01000003.1"/>
</dbReference>
<dbReference type="PRINTS" id="PR00139">
    <property type="entry name" value="ASNGLNASE"/>
</dbReference>
<dbReference type="SUPFAM" id="SSF53774">
    <property type="entry name" value="Glutaminase/Asparaginase"/>
    <property type="match status" value="1"/>
</dbReference>
<dbReference type="InterPro" id="IPR004550">
    <property type="entry name" value="AsnASE_II"/>
</dbReference>
<dbReference type="GO" id="GO:0004067">
    <property type="term" value="F:asparaginase activity"/>
    <property type="evidence" value="ECO:0007669"/>
    <property type="project" value="UniProtKB-UniRule"/>
</dbReference>
<evidence type="ECO:0000313" key="9">
    <source>
        <dbReference type="EMBL" id="SFA96042.1"/>
    </source>
</evidence>
<dbReference type="PROSITE" id="PS51732">
    <property type="entry name" value="ASN_GLN_ASE_3"/>
    <property type="match status" value="1"/>
</dbReference>
<proteinExistence type="inferred from homology"/>
<evidence type="ECO:0000259" key="7">
    <source>
        <dbReference type="Pfam" id="PF00710"/>
    </source>
</evidence>
<dbReference type="InterPro" id="IPR040919">
    <property type="entry name" value="Asparaginase_C"/>
</dbReference>
<evidence type="ECO:0000256" key="2">
    <source>
        <dbReference type="ARBA" id="ARBA00022801"/>
    </source>
</evidence>
<feature type="domain" description="L-asparaginase N-terminal" evidence="7">
    <location>
        <begin position="4"/>
        <end position="193"/>
    </location>
</feature>
<feature type="active site" evidence="5">
    <location>
        <position position="12"/>
    </location>
</feature>
<dbReference type="AlphaFoldDB" id="A0A1I0X4S4"/>
<evidence type="ECO:0000256" key="5">
    <source>
        <dbReference type="PROSITE-ProRule" id="PRU10099"/>
    </source>
</evidence>
<feature type="domain" description="Asparaginase/glutaminase C-terminal" evidence="8">
    <location>
        <begin position="208"/>
        <end position="322"/>
    </location>
</feature>
<feature type="binding site" evidence="4">
    <location>
        <position position="56"/>
    </location>
    <ligand>
        <name>substrate</name>
    </ligand>
</feature>
<keyword evidence="10" id="KW-1185">Reference proteome</keyword>
<evidence type="ECO:0000256" key="3">
    <source>
        <dbReference type="PIRSR" id="PIRSR001220-1"/>
    </source>
</evidence>
<reference evidence="9 10" key="1">
    <citation type="submission" date="2016-10" db="EMBL/GenBank/DDBJ databases">
        <authorList>
            <person name="de Groot N.N."/>
        </authorList>
    </citation>
    <scope>NUCLEOTIDE SEQUENCE [LARGE SCALE GENOMIC DNA]</scope>
    <source>
        <strain evidence="9 10">DSM 29316</strain>
    </source>
</reference>
<feature type="active site" description="O-isoaspartyl threonine intermediate" evidence="3">
    <location>
        <position position="12"/>
    </location>
</feature>
<dbReference type="InterPro" id="IPR027475">
    <property type="entry name" value="Asparaginase/glutaminase_AS2"/>
</dbReference>
<dbReference type="PANTHER" id="PTHR11707">
    <property type="entry name" value="L-ASPARAGINASE"/>
    <property type="match status" value="1"/>
</dbReference>
<name>A0A1I0X4S4_9RHOB</name>
<dbReference type="InterPro" id="IPR036152">
    <property type="entry name" value="Asp/glu_Ase-like_sf"/>
</dbReference>
<dbReference type="STRING" id="871651.SAMN05421688_1882"/>
<dbReference type="PIRSF" id="PIRSF001220">
    <property type="entry name" value="L-ASNase_gatD"/>
    <property type="match status" value="1"/>
</dbReference>
<evidence type="ECO:0000256" key="1">
    <source>
        <dbReference type="ARBA" id="ARBA00010518"/>
    </source>
</evidence>
<dbReference type="InterPro" id="IPR027474">
    <property type="entry name" value="L-asparaginase_N"/>
</dbReference>
<evidence type="ECO:0000313" key="10">
    <source>
        <dbReference type="Proteomes" id="UP000198796"/>
    </source>
</evidence>
<dbReference type="CDD" id="cd08964">
    <property type="entry name" value="L-asparaginase_II"/>
    <property type="match status" value="1"/>
</dbReference>
<dbReference type="InterPro" id="IPR006034">
    <property type="entry name" value="Asparaginase/glutaminase-like"/>
</dbReference>
<evidence type="ECO:0000259" key="8">
    <source>
        <dbReference type="Pfam" id="PF17763"/>
    </source>
</evidence>
<gene>
    <name evidence="9" type="ORF">SAMN05421688_1882</name>
</gene>
<dbReference type="Pfam" id="PF00710">
    <property type="entry name" value="Asparaginase"/>
    <property type="match status" value="1"/>
</dbReference>
<dbReference type="FunFam" id="3.40.50.1170:FF:000001">
    <property type="entry name" value="L-asparaginase 2"/>
    <property type="match status" value="1"/>
</dbReference>
<dbReference type="PANTHER" id="PTHR11707:SF28">
    <property type="entry name" value="60 KDA LYSOPHOSPHOLIPASE"/>
    <property type="match status" value="1"/>
</dbReference>
<dbReference type="InterPro" id="IPR037152">
    <property type="entry name" value="L-asparaginase_N_sf"/>
</dbReference>
<dbReference type="InterPro" id="IPR027473">
    <property type="entry name" value="L-asparaginase_C"/>
</dbReference>
<dbReference type="PROSITE" id="PS00917">
    <property type="entry name" value="ASN_GLN_ASE_2"/>
    <property type="match status" value="1"/>
</dbReference>
<evidence type="ECO:0000256" key="6">
    <source>
        <dbReference type="PROSITE-ProRule" id="PRU10100"/>
    </source>
</evidence>
<dbReference type="PIRSF" id="PIRSF500176">
    <property type="entry name" value="L_ASNase"/>
    <property type="match status" value="1"/>
</dbReference>
<dbReference type="OrthoDB" id="9788068at2"/>
<sequence length="324" mass="33729">MTTVTVIATGGTIASFAATPGGPVTAGLTGDSLLEALHTRPEGIDLRVENFDAVGSYALDLATIHRLCATIDRVLEEDEVAGVVVAHGTDTMEESAYLADLLVRSDKPVVFTGAQRHAGTPDTDGPRNIADAIRCAASPALRGQGAVILFEGDFHAAREVTKVHTSRVDTFRSPGLGKLGEVDGSVVHLYRQRPAREVLATSVLDPDVELILLGMGSTPKYLDYCADANVSGVVLAAFGRGNAPKGFADAARRLVDRGVPVVVASRCAEGRVQPVYGGDSGGTTLAEAGVIFAGSLQPVKARLRLSALLGADTPTTEIREAFAD</sequence>
<keyword evidence="2" id="KW-0378">Hydrolase</keyword>
<dbReference type="InterPro" id="IPR020827">
    <property type="entry name" value="Asparaginase/glutaminase_AS1"/>
</dbReference>
<dbReference type="PROSITE" id="PS00144">
    <property type="entry name" value="ASN_GLN_ASE_1"/>
    <property type="match status" value="1"/>
</dbReference>
<dbReference type="GO" id="GO:0006528">
    <property type="term" value="P:asparagine metabolic process"/>
    <property type="evidence" value="ECO:0007669"/>
    <property type="project" value="InterPro"/>
</dbReference>
<protein>
    <submittedName>
        <fullName evidence="9">Asparaginase</fullName>
    </submittedName>
</protein>
<comment type="similarity">
    <text evidence="1">Belongs to the asparaginase 1 family.</text>
</comment>
<feature type="binding site" evidence="4">
    <location>
        <begin position="89"/>
        <end position="90"/>
    </location>
    <ligand>
        <name>substrate</name>
    </ligand>
</feature>
<dbReference type="Pfam" id="PF17763">
    <property type="entry name" value="Asparaginase_C"/>
    <property type="match status" value="1"/>
</dbReference>
<dbReference type="EMBL" id="FOJU01000003">
    <property type="protein sequence ID" value="SFA96042.1"/>
    <property type="molecule type" value="Genomic_DNA"/>
</dbReference>
<feature type="active site" evidence="6">
    <location>
        <position position="89"/>
    </location>
</feature>
<dbReference type="SFLD" id="SFLDS00057">
    <property type="entry name" value="Glutaminase/Asparaginase"/>
    <property type="match status" value="1"/>
</dbReference>
<dbReference type="Proteomes" id="UP000198796">
    <property type="component" value="Unassembled WGS sequence"/>
</dbReference>
<accession>A0A1I0X4S4</accession>
<dbReference type="Gene3D" id="3.40.50.40">
    <property type="match status" value="1"/>
</dbReference>
<organism evidence="9 10">
    <name type="scientific">Poseidonocella pacifica</name>
    <dbReference type="NCBI Taxonomy" id="871651"/>
    <lineage>
        <taxon>Bacteria</taxon>
        <taxon>Pseudomonadati</taxon>
        <taxon>Pseudomonadota</taxon>
        <taxon>Alphaproteobacteria</taxon>
        <taxon>Rhodobacterales</taxon>
        <taxon>Roseobacteraceae</taxon>
        <taxon>Poseidonocella</taxon>
    </lineage>
</organism>